<feature type="domain" description="RNA polymerase II assembly factor Rtp1 C-terminal" evidence="2">
    <location>
        <begin position="983"/>
        <end position="1013"/>
    </location>
</feature>
<evidence type="ECO:0000259" key="2">
    <source>
        <dbReference type="Pfam" id="PF10304"/>
    </source>
</evidence>
<organism evidence="4 5">
    <name type="scientific">Litomosoides sigmodontis</name>
    <name type="common">Filarial nematode worm</name>
    <dbReference type="NCBI Taxonomy" id="42156"/>
    <lineage>
        <taxon>Eukaryota</taxon>
        <taxon>Metazoa</taxon>
        <taxon>Ecdysozoa</taxon>
        <taxon>Nematoda</taxon>
        <taxon>Chromadorea</taxon>
        <taxon>Rhabditida</taxon>
        <taxon>Spirurina</taxon>
        <taxon>Spiruromorpha</taxon>
        <taxon>Filarioidea</taxon>
        <taxon>Onchocercidae</taxon>
        <taxon>Litomosoides</taxon>
    </lineage>
</organism>
<dbReference type="PANTHER" id="PTHR20959">
    <property type="entry name" value="TRANSPORT AND GOLGI ORGANIZATION PROTEIN 6 FAMILY MEMBER"/>
    <property type="match status" value="1"/>
</dbReference>
<dbReference type="InterPro" id="IPR019451">
    <property type="entry name" value="Rtp1_C1"/>
</dbReference>
<dbReference type="OrthoDB" id="39591at2759"/>
<gene>
    <name evidence="4" type="ORF">NLS_LOCUS5091</name>
</gene>
<dbReference type="InterPro" id="IPR011989">
    <property type="entry name" value="ARM-like"/>
</dbReference>
<dbReference type="InterPro" id="IPR019414">
    <property type="entry name" value="Rtp1_C2"/>
</dbReference>
<dbReference type="GO" id="GO:0009306">
    <property type="term" value="P:protein secretion"/>
    <property type="evidence" value="ECO:0007669"/>
    <property type="project" value="TreeGrafter"/>
</dbReference>
<name>A0A3P6URJ8_LITSI</name>
<dbReference type="Pfam" id="PF10304">
    <property type="entry name" value="RTP1_C2"/>
    <property type="match status" value="1"/>
</dbReference>
<evidence type="ECO:0000259" key="3">
    <source>
        <dbReference type="Pfam" id="PF10363"/>
    </source>
</evidence>
<dbReference type="EMBL" id="UYRX01000360">
    <property type="protein sequence ID" value="VDK80904.1"/>
    <property type="molecule type" value="Genomic_DNA"/>
</dbReference>
<accession>A0A3P6URJ8</accession>
<evidence type="ECO:0008006" key="6">
    <source>
        <dbReference type="Google" id="ProtNLM"/>
    </source>
</evidence>
<dbReference type="Proteomes" id="UP000277928">
    <property type="component" value="Unassembled WGS sequence"/>
</dbReference>
<dbReference type="PANTHER" id="PTHR20959:SF1">
    <property type="entry name" value="TRANSPORT AND GOLGI ORGANIZATION PROTEIN 6 HOMOLOG"/>
    <property type="match status" value="1"/>
</dbReference>
<evidence type="ECO:0000256" key="1">
    <source>
        <dbReference type="ARBA" id="ARBA00005724"/>
    </source>
</evidence>
<dbReference type="SUPFAM" id="SSF48371">
    <property type="entry name" value="ARM repeat"/>
    <property type="match status" value="1"/>
</dbReference>
<reference evidence="4 5" key="1">
    <citation type="submission" date="2018-08" db="EMBL/GenBank/DDBJ databases">
        <authorList>
            <person name="Laetsch R D."/>
            <person name="Stevens L."/>
            <person name="Kumar S."/>
            <person name="Blaxter L. M."/>
        </authorList>
    </citation>
    <scope>NUCLEOTIDE SEQUENCE [LARGE SCALE GENOMIC DNA]</scope>
</reference>
<dbReference type="STRING" id="42156.A0A3P6URJ8"/>
<dbReference type="AlphaFoldDB" id="A0A3P6URJ8"/>
<comment type="similarity">
    <text evidence="1">Belongs to the Tango6 family.</text>
</comment>
<dbReference type="InterPro" id="IPR016024">
    <property type="entry name" value="ARM-type_fold"/>
</dbReference>
<feature type="domain" description="RNA polymerase II assembly factor Rtp1 C-terminal" evidence="3">
    <location>
        <begin position="759"/>
        <end position="887"/>
    </location>
</feature>
<protein>
    <recommendedName>
        <fullName evidence="6">RNA polymerase II assembly factor Rtp1 C-terminal domain-containing protein</fullName>
    </recommendedName>
</protein>
<evidence type="ECO:0000313" key="4">
    <source>
        <dbReference type="EMBL" id="VDK80904.1"/>
    </source>
</evidence>
<dbReference type="Pfam" id="PF10363">
    <property type="entry name" value="RTP1_C1"/>
    <property type="match status" value="1"/>
</dbReference>
<keyword evidence="5" id="KW-1185">Reference proteome</keyword>
<dbReference type="Gene3D" id="1.25.10.10">
    <property type="entry name" value="Leucine-rich Repeat Variant"/>
    <property type="match status" value="1"/>
</dbReference>
<sequence length="1032" mass="118094">MGEVTIHDYLCLIQVGCTPLNLPKVRHLPFDPLKHQTIHLERLMRSKGLVDPQLVEEYPLPYSESISCPSNIKKIEFDDQDYSTSPMLAPPPPSPTADVVESEVDYRLRYSHRMLYLLKKVAGILEEMRVTASNPSILLSINQLSIIETAFEFIIPTAVRPYVDDGVILHLGKSSLVEHWKPIVADIEFRKKQLKKTLEVFDILMNSCEMIKNCVVKKFLADYICLNEQLIKLGEKDHKLKYGNFILSIDRPMLITSLFILLTANKEQPKWLHKAISKHITKLLLLENGLYHLITAITEGANCFGDFGFVQSLSRILVTVPYKMSKEKYYISLIENFLFIIENHPNAGDAAVCFTVVLDMLPKELVEMIFDTLLLPWELFNLWTLLYASYTKNHENQMHVISVEYDNAGQGIFDILQRILDDPSFETVDEKAEFLVRQVEDDRDSFLPELSYRKILIEEVEQEEAKQENTQTNASPLTSTVCESHIFWFKLLKPHYANLQIHLTKSEEPEGSFIRFEKGILKILQKIQEEEPKASRRLAIRTAMCCIERWAEVGSENSSYDSTGSSREASDNEEMSFEGRKQKLNYFLNDLLSILSETSTLSDDNLANLIDIPLSILDVATAKLNVRVNTISVDIRGALSEEDKEFEATDRNNIYLALTILQCILIFKQGEFVKFKENLIRGANILHAFSNTVSKLDDTDKKLYLDFLQLAEEIIALLKVNNIEPREDEAAPCFIDESPSVENLMNGRSSESFCLEQIKCDLLDDAEPVRGHALIKLAKGIRRKNRQLLAEITAYPAIVRDVLEQVADSDSYVYLAAINALAELAYWKQQFFDEMVEFFLDPAGKLKSILEFNMDKLREEEKETYLLIQRVKIGEAIAKANKNLGEMAPAYFDRMVNPMLSLMLHTKDDLLRASVLSSLSNLIVSCRGLNIHKHLDEMLLAAKLYIRDAEAEIVRRAAVDLMRAIVRTYDISLLQEAPSHLYDIADSLSYILDQDEDLVVKTHAMLCLQDIDAQMEEGFLEFEKAYTRKIRF</sequence>
<proteinExistence type="inferred from homology"/>
<dbReference type="OMA" id="INCLCEM"/>
<evidence type="ECO:0000313" key="5">
    <source>
        <dbReference type="Proteomes" id="UP000277928"/>
    </source>
</evidence>
<dbReference type="InterPro" id="IPR039600">
    <property type="entry name" value="TANGO6/Rtp1"/>
</dbReference>